<dbReference type="OrthoDB" id="5459367at2"/>
<dbReference type="EMBL" id="SOBK01000005">
    <property type="protein sequence ID" value="TDT88778.1"/>
    <property type="molecule type" value="Genomic_DNA"/>
</dbReference>
<keyword evidence="4" id="KW-1185">Reference proteome</keyword>
<protein>
    <recommendedName>
        <fullName evidence="6">DUF3574 domain-containing protein</fullName>
    </recommendedName>
</protein>
<feature type="signal peptide" evidence="1">
    <location>
        <begin position="1"/>
        <end position="22"/>
    </location>
</feature>
<sequence>MKRLVPLFLLLSLFTCAAVAMAAETVPCYVHMVVIPDTLPDGSTSVDVIDEFESEVMKLSGGFTQLGPSQGSDIVKGDEVYQDNMTYLIGADKDITAELHALTVKYFGEPGAFIMAWPGTMTQ</sequence>
<evidence type="ECO:0000313" key="4">
    <source>
        <dbReference type="Proteomes" id="UP000055611"/>
    </source>
</evidence>
<evidence type="ECO:0000313" key="2">
    <source>
        <dbReference type="EMBL" id="AMK12172.1"/>
    </source>
</evidence>
<dbReference type="KEGG" id="dej:AWY79_14165"/>
<dbReference type="EMBL" id="CP014206">
    <property type="protein sequence ID" value="AMK12172.1"/>
    <property type="molecule type" value="Genomic_DNA"/>
</dbReference>
<evidence type="ECO:0000313" key="5">
    <source>
        <dbReference type="Proteomes" id="UP000295506"/>
    </source>
</evidence>
<keyword evidence="1" id="KW-0732">Signal</keyword>
<name>A0A126QQF6_9BACT</name>
<dbReference type="Proteomes" id="UP000055611">
    <property type="component" value="Chromosome"/>
</dbReference>
<organism evidence="3 5">
    <name type="scientific">Pseudodesulfovibrio indicus</name>
    <dbReference type="NCBI Taxonomy" id="1716143"/>
    <lineage>
        <taxon>Bacteria</taxon>
        <taxon>Pseudomonadati</taxon>
        <taxon>Thermodesulfobacteriota</taxon>
        <taxon>Desulfovibrionia</taxon>
        <taxon>Desulfovibrionales</taxon>
        <taxon>Desulfovibrionaceae</taxon>
    </lineage>
</organism>
<dbReference type="AlphaFoldDB" id="A0A126QQF6"/>
<evidence type="ECO:0008006" key="6">
    <source>
        <dbReference type="Google" id="ProtNLM"/>
    </source>
</evidence>
<proteinExistence type="predicted"/>
<evidence type="ECO:0000256" key="1">
    <source>
        <dbReference type="SAM" id="SignalP"/>
    </source>
</evidence>
<accession>A0A126QQF6</accession>
<gene>
    <name evidence="2" type="ORF">AWY79_14165</name>
    <name evidence="3" type="ORF">EDC59_105182</name>
</gene>
<reference evidence="2 4" key="1">
    <citation type="journal article" date="2016" name="Front. Microbiol.">
        <title>Genome Sequence of the Piezophilic, Mesophilic Sulfate-Reducing Bacterium Desulfovibrio indicus J2T.</title>
        <authorList>
            <person name="Cao J."/>
            <person name="Maignien L."/>
            <person name="Shao Z."/>
            <person name="Alain K."/>
            <person name="Jebbar M."/>
        </authorList>
    </citation>
    <scope>NUCLEOTIDE SEQUENCE [LARGE SCALE GENOMIC DNA]</scope>
    <source>
        <strain evidence="2 4">J2</strain>
    </source>
</reference>
<evidence type="ECO:0000313" key="3">
    <source>
        <dbReference type="EMBL" id="TDT88778.1"/>
    </source>
</evidence>
<feature type="chain" id="PRO_5044548213" description="DUF3574 domain-containing protein" evidence="1">
    <location>
        <begin position="23"/>
        <end position="123"/>
    </location>
</feature>
<dbReference type="RefSeq" id="WP_066805295.1">
    <property type="nucleotide sequence ID" value="NZ_CP014206.1"/>
</dbReference>
<dbReference type="Proteomes" id="UP000295506">
    <property type="component" value="Unassembled WGS sequence"/>
</dbReference>
<reference evidence="3 5" key="2">
    <citation type="submission" date="2019-03" db="EMBL/GenBank/DDBJ databases">
        <title>Genomic Encyclopedia of Type Strains, Phase IV (KMG-IV): sequencing the most valuable type-strain genomes for metagenomic binning, comparative biology and taxonomic classification.</title>
        <authorList>
            <person name="Goeker M."/>
        </authorList>
    </citation>
    <scope>NUCLEOTIDE SEQUENCE [LARGE SCALE GENOMIC DNA]</scope>
    <source>
        <strain evidence="3 5">DSM 101483</strain>
    </source>
</reference>